<feature type="transmembrane region" description="Helical" evidence="13">
    <location>
        <begin position="20"/>
        <end position="37"/>
    </location>
</feature>
<dbReference type="RefSeq" id="WP_184257476.1">
    <property type="nucleotide sequence ID" value="NZ_JACHIO010000014.1"/>
</dbReference>
<evidence type="ECO:0000256" key="9">
    <source>
        <dbReference type="ARBA" id="ARBA00023136"/>
    </source>
</evidence>
<dbReference type="Pfam" id="PF02096">
    <property type="entry name" value="60KD_IMP"/>
    <property type="match status" value="1"/>
</dbReference>
<evidence type="ECO:0000256" key="1">
    <source>
        <dbReference type="ARBA" id="ARBA00004429"/>
    </source>
</evidence>
<evidence type="ECO:0000256" key="12">
    <source>
        <dbReference type="ARBA" id="ARBA00033342"/>
    </source>
</evidence>
<dbReference type="InterPro" id="IPR047196">
    <property type="entry name" value="YidC_ALB_C"/>
</dbReference>
<evidence type="ECO:0000256" key="10">
    <source>
        <dbReference type="ARBA" id="ARBA00023186"/>
    </source>
</evidence>
<evidence type="ECO:0000259" key="16">
    <source>
        <dbReference type="Pfam" id="PF14849"/>
    </source>
</evidence>
<feature type="region of interest" description="Disordered" evidence="14">
    <location>
        <begin position="44"/>
        <end position="75"/>
    </location>
</feature>
<dbReference type="InterPro" id="IPR001708">
    <property type="entry name" value="YidC/ALB3/OXA1/COX18"/>
</dbReference>
<evidence type="ECO:0000259" key="15">
    <source>
        <dbReference type="Pfam" id="PF02096"/>
    </source>
</evidence>
<keyword evidence="4 13" id="KW-0813">Transport</keyword>
<evidence type="ECO:0000256" key="11">
    <source>
        <dbReference type="ARBA" id="ARBA00033245"/>
    </source>
</evidence>
<keyword evidence="7 13" id="KW-0653">Protein transport</keyword>
<evidence type="ECO:0000256" key="7">
    <source>
        <dbReference type="ARBA" id="ARBA00022927"/>
    </source>
</evidence>
<dbReference type="NCBIfam" id="TIGR03593">
    <property type="entry name" value="yidC_nterm"/>
    <property type="match status" value="1"/>
</dbReference>
<proteinExistence type="inferred from homology"/>
<keyword evidence="6 13" id="KW-0812">Transmembrane</keyword>
<evidence type="ECO:0000256" key="14">
    <source>
        <dbReference type="SAM" id="MobiDB-lite"/>
    </source>
</evidence>
<keyword evidence="9 13" id="KW-0472">Membrane</keyword>
<keyword evidence="10 13" id="KW-0143">Chaperone</keyword>
<dbReference type="PANTHER" id="PTHR12428:SF65">
    <property type="entry name" value="CYTOCHROME C OXIDASE ASSEMBLY PROTEIN COX18, MITOCHONDRIAL"/>
    <property type="match status" value="1"/>
</dbReference>
<dbReference type="CDD" id="cd20070">
    <property type="entry name" value="5TM_YidC_Alb3"/>
    <property type="match status" value="1"/>
</dbReference>
<dbReference type="InterPro" id="IPR028055">
    <property type="entry name" value="YidC/Oxa/ALB_C"/>
</dbReference>
<evidence type="ECO:0000256" key="5">
    <source>
        <dbReference type="ARBA" id="ARBA00022475"/>
    </source>
</evidence>
<comment type="subcellular location">
    <subcellularLocation>
        <location evidence="1">Cell inner membrane</location>
        <topology evidence="1">Multi-pass membrane protein</topology>
    </subcellularLocation>
    <subcellularLocation>
        <location evidence="13">Cell membrane</location>
        <topology evidence="13">Multi-pass membrane protein</topology>
    </subcellularLocation>
</comment>
<evidence type="ECO:0000256" key="4">
    <source>
        <dbReference type="ARBA" id="ARBA00022448"/>
    </source>
</evidence>
<sequence>MPEIRNPNQGGGGSQDNRSFMVMLIVMFGVIFGLQYWRKQHTPLPPEKSPAITQSATPQSSAPAAGTSNTASSASSVATVQGAAESTTVVENKLYRITFSNRGAQVTSWVLKGFNDTTGHPLNLVLDDAAKQFGYPLSLYTYDAGLTQQLKQALYVPSATGALQAPASLSFDYAAGNITVRKTFSFGADYVVHADTVVLRDGAPISALLAWPAALGDMENQLAYGYGQIDTSTNGKDEHLDIKHTSGGATLKQPFDFAGVSDQYFAAVFMPDQPQDAMLVTLHNQIDVNKMSRMPGFSKGTAQVPVLGTAVGNVSGHNQTRLFVGPKSIKVLKSVRTANNNTLETLLDFGFWGPVGKVLFLGLQAVHSALPHALDAVHDYSWGWAIIFFTILINLILLPLRVQGMRSMLKMQRIQPQIDAIKAKYKNPKATDPKMAEMNAEIMKTQKDNGVSMFGGCVPSLIQLPLLFAFFTMMTRVVELRQSHWYWLHDLSLADPHHILPILMVITSFLAQYYTPSPGVDPQQQKMMAFMMPLFSGYMTWQYASGLALYWNISNIVMIIQQQVMNRTSLGREMREIAAKRAARKTGAAKVGGARTIQGRR</sequence>
<dbReference type="GO" id="GO:0051205">
    <property type="term" value="P:protein insertion into membrane"/>
    <property type="evidence" value="ECO:0007669"/>
    <property type="project" value="TreeGrafter"/>
</dbReference>
<keyword evidence="8 13" id="KW-1133">Transmembrane helix</keyword>
<dbReference type="PANTHER" id="PTHR12428">
    <property type="entry name" value="OXA1"/>
    <property type="match status" value="1"/>
</dbReference>
<evidence type="ECO:0000256" key="2">
    <source>
        <dbReference type="ARBA" id="ARBA00010527"/>
    </source>
</evidence>
<comment type="similarity">
    <text evidence="2 13">Belongs to the OXA1/ALB3/YidC family. Type 1 subfamily.</text>
</comment>
<evidence type="ECO:0000313" key="17">
    <source>
        <dbReference type="EMBL" id="MBB5065071.1"/>
    </source>
</evidence>
<feature type="transmembrane region" description="Helical" evidence="13">
    <location>
        <begin position="382"/>
        <end position="402"/>
    </location>
</feature>
<dbReference type="GO" id="GO:0015031">
    <property type="term" value="P:protein transport"/>
    <property type="evidence" value="ECO:0007669"/>
    <property type="project" value="UniProtKB-KW"/>
</dbReference>
<evidence type="ECO:0000313" key="18">
    <source>
        <dbReference type="Proteomes" id="UP000584867"/>
    </source>
</evidence>
<evidence type="ECO:0000256" key="8">
    <source>
        <dbReference type="ARBA" id="ARBA00022989"/>
    </source>
</evidence>
<gene>
    <name evidence="13" type="primary">yidC</name>
    <name evidence="17" type="ORF">HDF15_003434</name>
</gene>
<dbReference type="CDD" id="cd19961">
    <property type="entry name" value="EcYidC-like_peri"/>
    <property type="match status" value="1"/>
</dbReference>
<dbReference type="Pfam" id="PF14849">
    <property type="entry name" value="YidC_periplas"/>
    <property type="match status" value="1"/>
</dbReference>
<feature type="domain" description="Membrane insertase YidC/Oxa/ALB C-terminal" evidence="15">
    <location>
        <begin position="382"/>
        <end position="567"/>
    </location>
</feature>
<accession>A0A7W8EAT9</accession>
<comment type="function">
    <text evidence="13">Required for the insertion and/or proper folding and/or complex formation of integral membrane proteins into the membrane. Involved in integration of membrane proteins that insert both dependently and independently of the Sec translocase complex, as well as at least some lipoproteins. Aids folding of multispanning membrane proteins.</text>
</comment>
<dbReference type="InterPro" id="IPR038221">
    <property type="entry name" value="YidC_periplasmic_sf"/>
</dbReference>
<dbReference type="InterPro" id="IPR019998">
    <property type="entry name" value="Membr_insert_YidC"/>
</dbReference>
<feature type="transmembrane region" description="Helical" evidence="13">
    <location>
        <begin position="453"/>
        <end position="478"/>
    </location>
</feature>
<feature type="transmembrane region" description="Helical" evidence="13">
    <location>
        <begin position="527"/>
        <end position="551"/>
    </location>
</feature>
<protein>
    <recommendedName>
        <fullName evidence="3 13">Membrane protein insertase YidC</fullName>
    </recommendedName>
    <alternativeName>
        <fullName evidence="12 13">Foldase YidC</fullName>
    </alternativeName>
    <alternativeName>
        <fullName evidence="11 13">Membrane integrase YidC</fullName>
    </alternativeName>
    <alternativeName>
        <fullName evidence="13">Membrane protein YidC</fullName>
    </alternativeName>
</protein>
<dbReference type="Gene3D" id="2.70.98.90">
    <property type="match status" value="1"/>
</dbReference>
<keyword evidence="5 13" id="KW-1003">Cell membrane</keyword>
<dbReference type="HAMAP" id="MF_01810">
    <property type="entry name" value="YidC_type1"/>
    <property type="match status" value="1"/>
</dbReference>
<reference evidence="17 18" key="1">
    <citation type="submission" date="2020-08" db="EMBL/GenBank/DDBJ databases">
        <title>Genomic Encyclopedia of Type Strains, Phase IV (KMG-V): Genome sequencing to study the core and pangenomes of soil and plant-associated prokaryotes.</title>
        <authorList>
            <person name="Whitman W."/>
        </authorList>
    </citation>
    <scope>NUCLEOTIDE SEQUENCE [LARGE SCALE GENOMIC DNA]</scope>
    <source>
        <strain evidence="17 18">X5P3</strain>
    </source>
</reference>
<dbReference type="GO" id="GO:0032977">
    <property type="term" value="F:membrane insertase activity"/>
    <property type="evidence" value="ECO:0007669"/>
    <property type="project" value="InterPro"/>
</dbReference>
<comment type="subunit">
    <text evidence="13">Interacts with the Sec translocase complex via SecD. Specifically interacts with transmembrane segments of nascent integral membrane proteins during membrane integration.</text>
</comment>
<evidence type="ECO:0000256" key="13">
    <source>
        <dbReference type="HAMAP-Rule" id="MF_01810"/>
    </source>
</evidence>
<feature type="compositionally biased region" description="Low complexity" evidence="14">
    <location>
        <begin position="53"/>
        <end position="75"/>
    </location>
</feature>
<dbReference type="InterPro" id="IPR028053">
    <property type="entry name" value="Membr_insert_YidC_N"/>
</dbReference>
<dbReference type="EMBL" id="JACHIO010000014">
    <property type="protein sequence ID" value="MBB5065071.1"/>
    <property type="molecule type" value="Genomic_DNA"/>
</dbReference>
<comment type="caution">
    <text evidence="17">The sequence shown here is derived from an EMBL/GenBank/DDBJ whole genome shotgun (WGS) entry which is preliminary data.</text>
</comment>
<dbReference type="NCBIfam" id="TIGR03592">
    <property type="entry name" value="yidC_oxa1_cterm"/>
    <property type="match status" value="1"/>
</dbReference>
<organism evidence="17 18">
    <name type="scientific">Granulicella mallensis</name>
    <dbReference type="NCBI Taxonomy" id="940614"/>
    <lineage>
        <taxon>Bacteria</taxon>
        <taxon>Pseudomonadati</taxon>
        <taxon>Acidobacteriota</taxon>
        <taxon>Terriglobia</taxon>
        <taxon>Terriglobales</taxon>
        <taxon>Acidobacteriaceae</taxon>
        <taxon>Granulicella</taxon>
    </lineage>
</organism>
<dbReference type="AlphaFoldDB" id="A0A7W8EAT9"/>
<feature type="domain" description="Membrane insertase YidC N-terminal" evidence="16">
    <location>
        <begin position="89"/>
        <end position="360"/>
    </location>
</feature>
<dbReference type="GO" id="GO:0005886">
    <property type="term" value="C:plasma membrane"/>
    <property type="evidence" value="ECO:0007669"/>
    <property type="project" value="UniProtKB-SubCell"/>
</dbReference>
<name>A0A7W8EAT9_9BACT</name>
<evidence type="ECO:0000256" key="6">
    <source>
        <dbReference type="ARBA" id="ARBA00022692"/>
    </source>
</evidence>
<evidence type="ECO:0000256" key="3">
    <source>
        <dbReference type="ARBA" id="ARBA00015325"/>
    </source>
</evidence>
<dbReference type="Proteomes" id="UP000584867">
    <property type="component" value="Unassembled WGS sequence"/>
</dbReference>